<dbReference type="EMBL" id="WTPW01000659">
    <property type="protein sequence ID" value="KAF0490781.1"/>
    <property type="molecule type" value="Genomic_DNA"/>
</dbReference>
<keyword evidence="3" id="KW-1185">Reference proteome</keyword>
<comment type="caution">
    <text evidence="2">The sequence shown here is derived from an EMBL/GenBank/DDBJ whole genome shotgun (WGS) entry which is preliminary data.</text>
</comment>
<feature type="region of interest" description="Disordered" evidence="1">
    <location>
        <begin position="1"/>
        <end position="24"/>
    </location>
</feature>
<organism evidence="2 3">
    <name type="scientific">Gigaspora margarita</name>
    <dbReference type="NCBI Taxonomy" id="4874"/>
    <lineage>
        <taxon>Eukaryota</taxon>
        <taxon>Fungi</taxon>
        <taxon>Fungi incertae sedis</taxon>
        <taxon>Mucoromycota</taxon>
        <taxon>Glomeromycotina</taxon>
        <taxon>Glomeromycetes</taxon>
        <taxon>Diversisporales</taxon>
        <taxon>Gigasporaceae</taxon>
        <taxon>Gigaspora</taxon>
    </lineage>
</organism>
<dbReference type="Proteomes" id="UP000439903">
    <property type="component" value="Unassembled WGS sequence"/>
</dbReference>
<evidence type="ECO:0000313" key="3">
    <source>
        <dbReference type="Proteomes" id="UP000439903"/>
    </source>
</evidence>
<proteinExistence type="predicted"/>
<reference evidence="2 3" key="1">
    <citation type="journal article" date="2019" name="Environ. Microbiol.">
        <title>At the nexus of three kingdoms: the genome of the mycorrhizal fungus Gigaspora margarita provides insights into plant, endobacterial and fungal interactions.</title>
        <authorList>
            <person name="Venice F."/>
            <person name="Ghignone S."/>
            <person name="Salvioli di Fossalunga A."/>
            <person name="Amselem J."/>
            <person name="Novero M."/>
            <person name="Xianan X."/>
            <person name="Sedzielewska Toro K."/>
            <person name="Morin E."/>
            <person name="Lipzen A."/>
            <person name="Grigoriev I.V."/>
            <person name="Henrissat B."/>
            <person name="Martin F.M."/>
            <person name="Bonfante P."/>
        </authorList>
    </citation>
    <scope>NUCLEOTIDE SEQUENCE [LARGE SCALE GENOMIC DNA]</scope>
    <source>
        <strain evidence="2 3">BEG34</strain>
    </source>
</reference>
<protein>
    <submittedName>
        <fullName evidence="2">Zinc finger protein</fullName>
    </submittedName>
</protein>
<evidence type="ECO:0000313" key="2">
    <source>
        <dbReference type="EMBL" id="KAF0490781.1"/>
    </source>
</evidence>
<feature type="compositionally biased region" description="Polar residues" evidence="1">
    <location>
        <begin position="11"/>
        <end position="24"/>
    </location>
</feature>
<sequence length="196" mass="23173">MPPRTKRQKQIKPQNVTTIESQEGWTEDEPIEFRWTEDELIEFERVGKRLINEILKWYKDAAKNLRPVYTGNSRTTAWRQKKEKKVNEENAKGINKLETFFQPNSLILMTPQPIYQEPYMLTSLSLYHSPSIIPNSSLWLTENLHIRLEELNQRCSIGKSVKENSKIFTYDYLHFLSVRRFIQLLLEGRGNIDASD</sequence>
<feature type="compositionally biased region" description="Basic residues" evidence="1">
    <location>
        <begin position="1"/>
        <end position="10"/>
    </location>
</feature>
<gene>
    <name evidence="2" type="ORF">F8M41_021893</name>
</gene>
<accession>A0A8H4AG37</accession>
<dbReference type="OrthoDB" id="2418178at2759"/>
<name>A0A8H4AG37_GIGMA</name>
<evidence type="ECO:0000256" key="1">
    <source>
        <dbReference type="SAM" id="MobiDB-lite"/>
    </source>
</evidence>
<dbReference type="AlphaFoldDB" id="A0A8H4AG37"/>